<name>A0A0M0J6F0_9EUKA</name>
<dbReference type="AlphaFoldDB" id="A0A0M0J6F0"/>
<sequence length="306" mass="32450">MSAKQITMSGAAVKALVDAAVGAGGIEVLTDSLAGARENGACRSFATPQLRISDRPSSNRDFERLAKVPSDERGVEVGAAAALCLGLGAVLILELAHVLDGDVAAPPLPLVAVLLGGAWGADRYARSGELFGLIGRGSTRLFSRDLIRESAVESASFLLGYLLGLPCCAFAPTAFKPVEMLGRNGRKLGGAPRLVDRILIWLLAPVALEASQYRGELLQADPTLAPQFLGAVRRRQATADVDVDQGGWSASEDEVRVRWAYAEARQLLQRYASVREALQERMAAGVSAGECVLLIEERLKNSWGAV</sequence>
<protein>
    <submittedName>
        <fullName evidence="1">Uncharacterized protein</fullName>
    </submittedName>
</protein>
<keyword evidence="2" id="KW-1185">Reference proteome</keyword>
<comment type="caution">
    <text evidence="1">The sequence shown here is derived from an EMBL/GenBank/DDBJ whole genome shotgun (WGS) entry which is preliminary data.</text>
</comment>
<organism evidence="1 2">
    <name type="scientific">Chrysochromulina tobinii</name>
    <dbReference type="NCBI Taxonomy" id="1460289"/>
    <lineage>
        <taxon>Eukaryota</taxon>
        <taxon>Haptista</taxon>
        <taxon>Haptophyta</taxon>
        <taxon>Prymnesiophyceae</taxon>
        <taxon>Prymnesiales</taxon>
        <taxon>Chrysochromulinaceae</taxon>
        <taxon>Chrysochromulina</taxon>
    </lineage>
</organism>
<gene>
    <name evidence="1" type="ORF">Ctob_002669</name>
</gene>
<accession>A0A0M0J6F0</accession>
<evidence type="ECO:0000313" key="1">
    <source>
        <dbReference type="EMBL" id="KOO21907.1"/>
    </source>
</evidence>
<reference evidence="2" key="1">
    <citation type="journal article" date="2015" name="PLoS Genet.">
        <title>Genome Sequence and Transcriptome Analyses of Chrysochromulina tobin: Metabolic Tools for Enhanced Algal Fitness in the Prominent Order Prymnesiales (Haptophyceae).</title>
        <authorList>
            <person name="Hovde B.T."/>
            <person name="Deodato C.R."/>
            <person name="Hunsperger H.M."/>
            <person name="Ryken S.A."/>
            <person name="Yost W."/>
            <person name="Jha R.K."/>
            <person name="Patterson J."/>
            <person name="Monnat R.J. Jr."/>
            <person name="Barlow S.B."/>
            <person name="Starkenburg S.R."/>
            <person name="Cattolico R.A."/>
        </authorList>
    </citation>
    <scope>NUCLEOTIDE SEQUENCE</scope>
    <source>
        <strain evidence="2">CCMP291</strain>
    </source>
</reference>
<proteinExistence type="predicted"/>
<dbReference type="Proteomes" id="UP000037460">
    <property type="component" value="Unassembled WGS sequence"/>
</dbReference>
<dbReference type="OrthoDB" id="195614at2759"/>
<dbReference type="EMBL" id="JWZX01003324">
    <property type="protein sequence ID" value="KOO21907.1"/>
    <property type="molecule type" value="Genomic_DNA"/>
</dbReference>
<evidence type="ECO:0000313" key="2">
    <source>
        <dbReference type="Proteomes" id="UP000037460"/>
    </source>
</evidence>